<reference evidence="7 8" key="1">
    <citation type="submission" date="2015-01" db="EMBL/GenBank/DDBJ databases">
        <title>Paenibacillus swuensis/DY6/whole genome sequencing.</title>
        <authorList>
            <person name="Kim M.K."/>
            <person name="Srinivasan S."/>
            <person name="Lee J.-J."/>
        </authorList>
    </citation>
    <scope>NUCLEOTIDE SEQUENCE [LARGE SCALE GENOMIC DNA]</scope>
    <source>
        <strain evidence="7 8">DY6</strain>
    </source>
</reference>
<dbReference type="STRING" id="1178515.SY83_18580"/>
<evidence type="ECO:0000256" key="1">
    <source>
        <dbReference type="ARBA" id="ARBA00001946"/>
    </source>
</evidence>
<evidence type="ECO:0000256" key="5">
    <source>
        <dbReference type="ARBA" id="ARBA00022842"/>
    </source>
</evidence>
<dbReference type="InterPro" id="IPR014119">
    <property type="entry name" value="GerC3_HepT"/>
</dbReference>
<dbReference type="InterPro" id="IPR033749">
    <property type="entry name" value="Polyprenyl_synt_CS"/>
</dbReference>
<protein>
    <submittedName>
        <fullName evidence="7">Heptaprenyl diphosphate synthase</fullName>
    </submittedName>
</protein>
<evidence type="ECO:0000256" key="4">
    <source>
        <dbReference type="ARBA" id="ARBA00022723"/>
    </source>
</evidence>
<evidence type="ECO:0000313" key="8">
    <source>
        <dbReference type="Proteomes" id="UP000076927"/>
    </source>
</evidence>
<dbReference type="KEGG" id="pswu:SY83_18580"/>
<evidence type="ECO:0000256" key="3">
    <source>
        <dbReference type="ARBA" id="ARBA00022679"/>
    </source>
</evidence>
<organism evidence="7 8">
    <name type="scientific">Paenibacillus swuensis</name>
    <dbReference type="NCBI Taxonomy" id="1178515"/>
    <lineage>
        <taxon>Bacteria</taxon>
        <taxon>Bacillati</taxon>
        <taxon>Bacillota</taxon>
        <taxon>Bacilli</taxon>
        <taxon>Bacillales</taxon>
        <taxon>Paenibacillaceae</taxon>
        <taxon>Paenibacillus</taxon>
    </lineage>
</organism>
<keyword evidence="4" id="KW-0479">Metal-binding</keyword>
<dbReference type="SFLD" id="SFLDS00005">
    <property type="entry name" value="Isoprenoid_Synthase_Type_I"/>
    <property type="match status" value="1"/>
</dbReference>
<dbReference type="PANTHER" id="PTHR12001:SF69">
    <property type="entry name" value="ALL TRANS-POLYPRENYL-DIPHOSPHATE SYNTHASE PDSS1"/>
    <property type="match status" value="1"/>
</dbReference>
<dbReference type="Pfam" id="PF00348">
    <property type="entry name" value="polyprenyl_synt"/>
    <property type="match status" value="1"/>
</dbReference>
<dbReference type="EMBL" id="CP011388">
    <property type="protein sequence ID" value="ANE47971.1"/>
    <property type="molecule type" value="Genomic_DNA"/>
</dbReference>
<dbReference type="GO" id="GO:0046872">
    <property type="term" value="F:metal ion binding"/>
    <property type="evidence" value="ECO:0007669"/>
    <property type="project" value="UniProtKB-KW"/>
</dbReference>
<dbReference type="AlphaFoldDB" id="A0A172TLQ7"/>
<dbReference type="NCBIfam" id="TIGR02748">
    <property type="entry name" value="GerC3_HepT"/>
    <property type="match status" value="1"/>
</dbReference>
<dbReference type="PANTHER" id="PTHR12001">
    <property type="entry name" value="GERANYLGERANYL PYROPHOSPHATE SYNTHASE"/>
    <property type="match status" value="1"/>
</dbReference>
<dbReference type="GO" id="GO:0008299">
    <property type="term" value="P:isoprenoid biosynthetic process"/>
    <property type="evidence" value="ECO:0007669"/>
    <property type="project" value="InterPro"/>
</dbReference>
<dbReference type="SUPFAM" id="SSF48576">
    <property type="entry name" value="Terpenoid synthases"/>
    <property type="match status" value="1"/>
</dbReference>
<gene>
    <name evidence="7" type="ORF">SY83_18580</name>
</gene>
<evidence type="ECO:0000313" key="7">
    <source>
        <dbReference type="EMBL" id="ANE47971.1"/>
    </source>
</evidence>
<evidence type="ECO:0000256" key="6">
    <source>
        <dbReference type="RuleBase" id="RU004466"/>
    </source>
</evidence>
<name>A0A172TLQ7_9BACL</name>
<keyword evidence="8" id="KW-1185">Reference proteome</keyword>
<comment type="cofactor">
    <cofactor evidence="1">
        <name>Mg(2+)</name>
        <dbReference type="ChEBI" id="CHEBI:18420"/>
    </cofactor>
</comment>
<proteinExistence type="inferred from homology"/>
<dbReference type="PROSITE" id="PS00723">
    <property type="entry name" value="POLYPRENYL_SYNTHASE_1"/>
    <property type="match status" value="1"/>
</dbReference>
<dbReference type="Proteomes" id="UP000076927">
    <property type="component" value="Chromosome"/>
</dbReference>
<dbReference type="Gene3D" id="1.10.600.10">
    <property type="entry name" value="Farnesyl Diphosphate Synthase"/>
    <property type="match status" value="1"/>
</dbReference>
<dbReference type="PATRIC" id="fig|1178515.4.peg.3748"/>
<dbReference type="OrthoDB" id="9805316at2"/>
<keyword evidence="3 6" id="KW-0808">Transferase</keyword>
<evidence type="ECO:0000256" key="2">
    <source>
        <dbReference type="ARBA" id="ARBA00006706"/>
    </source>
</evidence>
<dbReference type="GO" id="GO:0004659">
    <property type="term" value="F:prenyltransferase activity"/>
    <property type="evidence" value="ECO:0007669"/>
    <property type="project" value="InterPro"/>
</dbReference>
<dbReference type="InterPro" id="IPR000092">
    <property type="entry name" value="Polyprenyl_synt"/>
</dbReference>
<accession>A0A172TLQ7</accession>
<comment type="similarity">
    <text evidence="2 6">Belongs to the FPP/GGPP synthase family.</text>
</comment>
<sequence length="324" mass="36660">MKLIDIYARLRSDIQYIEKELERSIDTEHAVLNEASLHLLKAGGKRIRPVFVLLAGELGRYDLERLQRVAVPLELIHMASLVHDDVIDNANTRRGQLTVKSKWDNRVAMYTGDYIYAKALTIVTQLDNPQIHRILSKAMLDMCIGEMEQIRDFFNTSQTVRNYLLRIRRKTALLIAVSCQLGAIASEASEESARIMYKFGYNAGMAFQIRDDILDLLGTEKQLGKPPGSDMRQGNITLPVLLALENPDLAPALLEEIRHIREAEGQADTYKVIQLIRRSDGVERADKLATQFINKAIAALDALPESKTKKNFVDIAHFIGKRLH</sequence>
<dbReference type="RefSeq" id="WP_068609236.1">
    <property type="nucleotide sequence ID" value="NZ_CP011388.1"/>
</dbReference>
<keyword evidence="5" id="KW-0460">Magnesium</keyword>
<dbReference type="CDD" id="cd00685">
    <property type="entry name" value="Trans_IPPS_HT"/>
    <property type="match status" value="1"/>
</dbReference>
<dbReference type="InterPro" id="IPR008949">
    <property type="entry name" value="Isoprenoid_synthase_dom_sf"/>
</dbReference>